<dbReference type="AlphaFoldDB" id="A0A9E7R3Q9"/>
<accession>A0A9E7R3Q9</accession>
<keyword evidence="3" id="KW-1185">Reference proteome</keyword>
<evidence type="ECO:0000313" key="2">
    <source>
        <dbReference type="EMBL" id="UWM54684.1"/>
    </source>
</evidence>
<feature type="transmembrane region" description="Helical" evidence="1">
    <location>
        <begin position="52"/>
        <end position="68"/>
    </location>
</feature>
<dbReference type="KEGG" id="ssai:N0B31_00025"/>
<dbReference type="GeneID" id="74940761"/>
<dbReference type="RefSeq" id="WP_260593706.1">
    <property type="nucleotide sequence ID" value="NZ_CP104003.1"/>
</dbReference>
<gene>
    <name evidence="2" type="ORF">N0B31_00025</name>
</gene>
<sequence length="69" mass="7547">MGARGCHPPRRSRRLGHARSTLVVTGLFAFVSGGIVLNVIKEELPEAERGRFRSFFAGAVAYTFVVTLI</sequence>
<proteinExistence type="predicted"/>
<protein>
    <submittedName>
        <fullName evidence="2">Uncharacterized protein</fullName>
    </submittedName>
</protein>
<dbReference type="EMBL" id="CP104003">
    <property type="protein sequence ID" value="UWM54684.1"/>
    <property type="molecule type" value="Genomic_DNA"/>
</dbReference>
<keyword evidence="1" id="KW-0472">Membrane</keyword>
<keyword evidence="1" id="KW-1133">Transmembrane helix</keyword>
<keyword evidence="1" id="KW-0812">Transmembrane</keyword>
<dbReference type="Proteomes" id="UP001057580">
    <property type="component" value="Chromosome"/>
</dbReference>
<evidence type="ECO:0000313" key="3">
    <source>
        <dbReference type="Proteomes" id="UP001057580"/>
    </source>
</evidence>
<reference evidence="2" key="1">
    <citation type="submission" date="2022-09" db="EMBL/GenBank/DDBJ databases">
        <title>Diverse halophilic archaea isolated from saline environments.</title>
        <authorList>
            <person name="Cui H.-L."/>
        </authorList>
    </citation>
    <scope>NUCLEOTIDE SEQUENCE</scope>
    <source>
        <strain evidence="2">ZS-35-S2</strain>
    </source>
</reference>
<feature type="transmembrane region" description="Helical" evidence="1">
    <location>
        <begin position="21"/>
        <end position="40"/>
    </location>
</feature>
<name>A0A9E7R3Q9_9EURY</name>
<organism evidence="2 3">
    <name type="scientific">Salinirubellus salinus</name>
    <dbReference type="NCBI Taxonomy" id="1364945"/>
    <lineage>
        <taxon>Archaea</taxon>
        <taxon>Methanobacteriati</taxon>
        <taxon>Methanobacteriota</taxon>
        <taxon>Stenosarchaea group</taxon>
        <taxon>Halobacteria</taxon>
        <taxon>Halobacteriales</taxon>
        <taxon>Natronomonadaceae</taxon>
        <taxon>Salinirubellus</taxon>
    </lineage>
</organism>
<evidence type="ECO:0000256" key="1">
    <source>
        <dbReference type="SAM" id="Phobius"/>
    </source>
</evidence>